<evidence type="ECO:0000313" key="3">
    <source>
        <dbReference type="Proteomes" id="UP001280581"/>
    </source>
</evidence>
<protein>
    <submittedName>
        <fullName evidence="2">Uncharacterized protein</fullName>
    </submittedName>
</protein>
<feature type="compositionally biased region" description="Basic and acidic residues" evidence="1">
    <location>
        <begin position="217"/>
        <end position="242"/>
    </location>
</feature>
<organism evidence="2 3">
    <name type="scientific">Pseudopithomyces chartarum</name>
    <dbReference type="NCBI Taxonomy" id="1892770"/>
    <lineage>
        <taxon>Eukaryota</taxon>
        <taxon>Fungi</taxon>
        <taxon>Dikarya</taxon>
        <taxon>Ascomycota</taxon>
        <taxon>Pezizomycotina</taxon>
        <taxon>Dothideomycetes</taxon>
        <taxon>Pleosporomycetidae</taxon>
        <taxon>Pleosporales</taxon>
        <taxon>Massarineae</taxon>
        <taxon>Didymosphaeriaceae</taxon>
        <taxon>Pseudopithomyces</taxon>
    </lineage>
</organism>
<dbReference type="AlphaFoldDB" id="A0AAN6LUS6"/>
<proteinExistence type="predicted"/>
<feature type="compositionally biased region" description="Polar residues" evidence="1">
    <location>
        <begin position="79"/>
        <end position="97"/>
    </location>
</feature>
<reference evidence="2 3" key="1">
    <citation type="submission" date="2021-02" db="EMBL/GenBank/DDBJ databases">
        <title>Genome assembly of Pseudopithomyces chartarum.</title>
        <authorList>
            <person name="Jauregui R."/>
            <person name="Singh J."/>
            <person name="Voisey C."/>
        </authorList>
    </citation>
    <scope>NUCLEOTIDE SEQUENCE [LARGE SCALE GENOMIC DNA]</scope>
    <source>
        <strain evidence="2 3">AGR01</strain>
    </source>
</reference>
<feature type="region of interest" description="Disordered" evidence="1">
    <location>
        <begin position="216"/>
        <end position="242"/>
    </location>
</feature>
<evidence type="ECO:0000313" key="2">
    <source>
        <dbReference type="EMBL" id="KAK3202600.1"/>
    </source>
</evidence>
<sequence>MSSPNSNSLSSSDIAASKWAGAASVTSLSTRKTPAPKPIPGSGMSSSRYATVAPQGSVSSGTGLGKSKYASCPPEKSLEATSKNGQQLVSSQQLPFTKHITNITQPAPVPHQSASQQKAVASKWANAATVISLSTGKKAGEKTDSSRGLQSSRWASAPVEETPAAPTTCARLDDGTKDVDQSEWSEGLKLLAEMNRSNREKVFGSAKNGSIQMLKSRWADPEAKEKKSEEYEKMMEGEKKTS</sequence>
<feature type="region of interest" description="Disordered" evidence="1">
    <location>
        <begin position="21"/>
        <end position="97"/>
    </location>
</feature>
<gene>
    <name evidence="2" type="ORF">GRF29_154g176128</name>
</gene>
<comment type="caution">
    <text evidence="2">The sequence shown here is derived from an EMBL/GenBank/DDBJ whole genome shotgun (WGS) entry which is preliminary data.</text>
</comment>
<accession>A0AAN6LUS6</accession>
<keyword evidence="3" id="KW-1185">Reference proteome</keyword>
<feature type="compositionally biased region" description="Basic and acidic residues" evidence="1">
    <location>
        <begin position="171"/>
        <end position="180"/>
    </location>
</feature>
<feature type="region of interest" description="Disordered" evidence="1">
    <location>
        <begin position="133"/>
        <end position="182"/>
    </location>
</feature>
<name>A0AAN6LUS6_9PLEO</name>
<feature type="compositionally biased region" description="Polar residues" evidence="1">
    <location>
        <begin position="43"/>
        <end position="61"/>
    </location>
</feature>
<dbReference type="Proteomes" id="UP001280581">
    <property type="component" value="Unassembled WGS sequence"/>
</dbReference>
<dbReference type="EMBL" id="WVTA01000013">
    <property type="protein sequence ID" value="KAK3202600.1"/>
    <property type="molecule type" value="Genomic_DNA"/>
</dbReference>
<evidence type="ECO:0000256" key="1">
    <source>
        <dbReference type="SAM" id="MobiDB-lite"/>
    </source>
</evidence>